<dbReference type="AlphaFoldDB" id="A0A7U3YLW5"/>
<evidence type="ECO:0000313" key="4">
    <source>
        <dbReference type="Proteomes" id="UP000006365"/>
    </source>
</evidence>
<gene>
    <name evidence="3" type="ordered locus">Despr_1463</name>
</gene>
<dbReference type="KEGG" id="dpr:Despr_1463"/>
<keyword evidence="2" id="KW-1133">Transmembrane helix</keyword>
<evidence type="ECO:0000313" key="3">
    <source>
        <dbReference type="EMBL" id="ADW17618.1"/>
    </source>
</evidence>
<organism evidence="3 4">
    <name type="scientific">Desulfobulbus propionicus (strain ATCC 33891 / DSM 2032 / VKM B-1956 / 1pr3)</name>
    <dbReference type="NCBI Taxonomy" id="577650"/>
    <lineage>
        <taxon>Bacteria</taxon>
        <taxon>Pseudomonadati</taxon>
        <taxon>Thermodesulfobacteriota</taxon>
        <taxon>Desulfobulbia</taxon>
        <taxon>Desulfobulbales</taxon>
        <taxon>Desulfobulbaceae</taxon>
        <taxon>Desulfobulbus</taxon>
    </lineage>
</organism>
<feature type="transmembrane region" description="Helical" evidence="2">
    <location>
        <begin position="53"/>
        <end position="76"/>
    </location>
</feature>
<keyword evidence="2" id="KW-0812">Transmembrane</keyword>
<feature type="region of interest" description="Disordered" evidence="1">
    <location>
        <begin position="189"/>
        <end position="224"/>
    </location>
</feature>
<dbReference type="Proteomes" id="UP000006365">
    <property type="component" value="Chromosome"/>
</dbReference>
<evidence type="ECO:0000256" key="2">
    <source>
        <dbReference type="SAM" id="Phobius"/>
    </source>
</evidence>
<name>A0A7U3YLW5_DESPD</name>
<reference evidence="3 4" key="1">
    <citation type="journal article" date="2011" name="Stand. Genomic Sci.">
        <title>Complete genome sequence of Desulfobulbus propionicus type strain (1pr3).</title>
        <authorList>
            <person name="Pagani I."/>
            <person name="Lapidus A."/>
            <person name="Nolan M."/>
            <person name="Lucas S."/>
            <person name="Hammon N."/>
            <person name="Deshpande S."/>
            <person name="Cheng J.F."/>
            <person name="Chertkov O."/>
            <person name="Davenport K."/>
            <person name="Tapia R."/>
            <person name="Han C."/>
            <person name="Goodwin L."/>
            <person name="Pitluck S."/>
            <person name="Liolios K."/>
            <person name="Mavromatis K."/>
            <person name="Ivanova N."/>
            <person name="Mikhailova N."/>
            <person name="Pati A."/>
            <person name="Chen A."/>
            <person name="Palaniappan K."/>
            <person name="Land M."/>
            <person name="Hauser L."/>
            <person name="Chang Y.J."/>
            <person name="Jeffries C.D."/>
            <person name="Detter J.C."/>
            <person name="Brambilla E."/>
            <person name="Kannan K.P."/>
            <person name="Djao O.D."/>
            <person name="Rohde M."/>
            <person name="Pukall R."/>
            <person name="Spring S."/>
            <person name="Goker M."/>
            <person name="Sikorski J."/>
            <person name="Woyke T."/>
            <person name="Bristow J."/>
            <person name="Eisen J.A."/>
            <person name="Markowitz V."/>
            <person name="Hugenholtz P."/>
            <person name="Kyrpides N.C."/>
            <person name="Klenk H.P."/>
        </authorList>
    </citation>
    <scope>NUCLEOTIDE SEQUENCE [LARGE SCALE GENOMIC DNA]</scope>
    <source>
        <strain evidence="4">ATCC 33891 / DSM 2032 / 1pr3</strain>
    </source>
</reference>
<protein>
    <submittedName>
        <fullName evidence="3">Uncharacterized protein</fullName>
    </submittedName>
</protein>
<feature type="compositionally biased region" description="Basic and acidic residues" evidence="1">
    <location>
        <begin position="197"/>
        <end position="224"/>
    </location>
</feature>
<keyword evidence="2" id="KW-0472">Membrane</keyword>
<evidence type="ECO:0000256" key="1">
    <source>
        <dbReference type="SAM" id="MobiDB-lite"/>
    </source>
</evidence>
<dbReference type="EMBL" id="CP002364">
    <property type="protein sequence ID" value="ADW17618.1"/>
    <property type="molecule type" value="Genomic_DNA"/>
</dbReference>
<dbReference type="RefSeq" id="WP_015724159.1">
    <property type="nucleotide sequence ID" value="NC_014972.1"/>
</dbReference>
<keyword evidence="4" id="KW-1185">Reference proteome</keyword>
<sequence>MNQTEPQGRVTCRPAPLDVRRRHLAEALVSRRLPGPEINTIDGIAVRESIMNVVLAILFCAIIQLMTMVGTVHAGVSISVGEPGFYGRIDIGGYPAPRLIYEEPIVVRRVTTWYPPIYLRVPPGHVKQWYRYCDRYGACGRPVYFIDDGWYNEVYVPRHRQYHPRRVVAPPPPVIVHEPRYYEYKKYKHKPPKKVYVHKEYRDNGKRHDHDRRGDDRRGGGRHR</sequence>
<accession>A0A7U3YLW5</accession>
<proteinExistence type="predicted"/>